<gene>
    <name evidence="1" type="ORF">ACFQH9_11825</name>
</gene>
<evidence type="ECO:0000313" key="1">
    <source>
        <dbReference type="EMBL" id="MFC5948966.1"/>
    </source>
</evidence>
<dbReference type="EMBL" id="JBHSQK010000023">
    <property type="protein sequence ID" value="MFC5948966.1"/>
    <property type="molecule type" value="Genomic_DNA"/>
</dbReference>
<evidence type="ECO:0000313" key="2">
    <source>
        <dbReference type="Proteomes" id="UP001596119"/>
    </source>
</evidence>
<dbReference type="Proteomes" id="UP001596119">
    <property type="component" value="Unassembled WGS sequence"/>
</dbReference>
<reference evidence="2" key="1">
    <citation type="journal article" date="2019" name="Int. J. Syst. Evol. Microbiol.">
        <title>The Global Catalogue of Microorganisms (GCM) 10K type strain sequencing project: providing services to taxonomists for standard genome sequencing and annotation.</title>
        <authorList>
            <consortium name="The Broad Institute Genomics Platform"/>
            <consortium name="The Broad Institute Genome Sequencing Center for Infectious Disease"/>
            <person name="Wu L."/>
            <person name="Ma J."/>
        </authorList>
    </citation>
    <scope>NUCLEOTIDE SEQUENCE [LARGE SCALE GENOMIC DNA]</scope>
    <source>
        <strain evidence="2">CGMCC 4.7397</strain>
    </source>
</reference>
<proteinExistence type="predicted"/>
<dbReference type="RefSeq" id="WP_379566045.1">
    <property type="nucleotide sequence ID" value="NZ_JBHSQK010000023.1"/>
</dbReference>
<organism evidence="1 2">
    <name type="scientific">Pseudonocardia lutea</name>
    <dbReference type="NCBI Taxonomy" id="2172015"/>
    <lineage>
        <taxon>Bacteria</taxon>
        <taxon>Bacillati</taxon>
        <taxon>Actinomycetota</taxon>
        <taxon>Actinomycetes</taxon>
        <taxon>Pseudonocardiales</taxon>
        <taxon>Pseudonocardiaceae</taxon>
        <taxon>Pseudonocardia</taxon>
    </lineage>
</organism>
<name>A0ABW1I5I9_9PSEU</name>
<protein>
    <submittedName>
        <fullName evidence="1">Uncharacterized protein</fullName>
    </submittedName>
</protein>
<sequence>MTREVAALETLPESTPTALCGDFGYDITVQVNVVACYYTCNVTNINEA</sequence>
<accession>A0ABW1I5I9</accession>
<comment type="caution">
    <text evidence="1">The sequence shown here is derived from an EMBL/GenBank/DDBJ whole genome shotgun (WGS) entry which is preliminary data.</text>
</comment>
<keyword evidence="2" id="KW-1185">Reference proteome</keyword>